<evidence type="ECO:0000313" key="8">
    <source>
        <dbReference type="Proteomes" id="UP000481327"/>
    </source>
</evidence>
<keyword evidence="2" id="KW-1003">Cell membrane</keyword>
<gene>
    <name evidence="7" type="ORF">F3168_06025</name>
</gene>
<evidence type="ECO:0000256" key="3">
    <source>
        <dbReference type="ARBA" id="ARBA00022692"/>
    </source>
</evidence>
<dbReference type="RefSeq" id="WP_152577269.1">
    <property type="nucleotide sequence ID" value="NZ_JAATJI010000001.1"/>
</dbReference>
<dbReference type="AlphaFoldDB" id="A0A7C9GPM5"/>
<feature type="transmembrane region" description="Helical" evidence="6">
    <location>
        <begin position="269"/>
        <end position="286"/>
    </location>
</feature>
<evidence type="ECO:0000256" key="6">
    <source>
        <dbReference type="SAM" id="Phobius"/>
    </source>
</evidence>
<dbReference type="OrthoDB" id="7594524at2"/>
<evidence type="ECO:0000256" key="4">
    <source>
        <dbReference type="ARBA" id="ARBA00022989"/>
    </source>
</evidence>
<sequence length="433" mass="44628">MHNRHIARVRKVATNPALFAYGLKAGNALAAFAATALLARIAGPAVVGNYSFAVVTATLLGIVALHGLDLVMLREVAGDLRQANTGAARGVLRFATTSVAVAAAVITAIFLVAATIGQLSALLETDQAAMIGAAIGIGSAAFFRLGLAGLRAAGRPVAGQFWEGANSFVFAAIIVALWFAGLQVSALLAVLLFFGSQIASVAMVWVIVRRDARDWDAATPADGKRLRASGFPIMTIQGTQMFQDWLLFALVAGAASAAAVGALRVAMQVVMVIAIVVTTGETFIAAKVAGDLRAGRPDLVWRRHRRATLAMGLAIGPLVLVCILFPAQLLGLAFGPAFAVAGPALAIMAAGQATKIATGPIGGLLTMSGHEKWLLRFTVVGLALLVVLALWLVPIWGLEGAAVAQAVSVAFRNIAAFAAAWLLIPKEAPPAAP</sequence>
<protein>
    <submittedName>
        <fullName evidence="7">Uncharacterized protein</fullName>
    </submittedName>
</protein>
<feature type="transmembrane region" description="Helical" evidence="6">
    <location>
        <begin position="161"/>
        <end position="180"/>
    </location>
</feature>
<evidence type="ECO:0000256" key="5">
    <source>
        <dbReference type="ARBA" id="ARBA00023136"/>
    </source>
</evidence>
<proteinExistence type="predicted"/>
<feature type="transmembrane region" description="Helical" evidence="6">
    <location>
        <begin position="373"/>
        <end position="396"/>
    </location>
</feature>
<organism evidence="7 8">
    <name type="scientific">Sandarakinorhabdus fusca</name>
    <dbReference type="NCBI Taxonomy" id="1439888"/>
    <lineage>
        <taxon>Bacteria</taxon>
        <taxon>Pseudomonadati</taxon>
        <taxon>Pseudomonadota</taxon>
        <taxon>Alphaproteobacteria</taxon>
        <taxon>Sphingomonadales</taxon>
        <taxon>Sphingosinicellaceae</taxon>
        <taxon>Sandarakinorhabdus</taxon>
    </lineage>
</organism>
<dbReference type="PANTHER" id="PTHR30250:SF11">
    <property type="entry name" value="O-ANTIGEN TRANSPORTER-RELATED"/>
    <property type="match status" value="1"/>
</dbReference>
<feature type="transmembrane region" description="Helical" evidence="6">
    <location>
        <begin position="307"/>
        <end position="327"/>
    </location>
</feature>
<evidence type="ECO:0000313" key="7">
    <source>
        <dbReference type="EMBL" id="MQT16810.1"/>
    </source>
</evidence>
<keyword evidence="8" id="KW-1185">Reference proteome</keyword>
<dbReference type="EMBL" id="WIOL01000002">
    <property type="protein sequence ID" value="MQT16810.1"/>
    <property type="molecule type" value="Genomic_DNA"/>
</dbReference>
<comment type="caution">
    <text evidence="7">The sequence shown here is derived from an EMBL/GenBank/DDBJ whole genome shotgun (WGS) entry which is preliminary data.</text>
</comment>
<evidence type="ECO:0000256" key="1">
    <source>
        <dbReference type="ARBA" id="ARBA00004651"/>
    </source>
</evidence>
<reference evidence="7 8" key="1">
    <citation type="submission" date="2019-09" db="EMBL/GenBank/DDBJ databases">
        <title>Polymorphobacter sp. isolated from a lake in China.</title>
        <authorList>
            <person name="Liu Z."/>
        </authorList>
    </citation>
    <scope>NUCLEOTIDE SEQUENCE [LARGE SCALE GENOMIC DNA]</scope>
    <source>
        <strain evidence="7 8">D40P</strain>
    </source>
</reference>
<keyword evidence="4 6" id="KW-1133">Transmembrane helix</keyword>
<dbReference type="GO" id="GO:0005886">
    <property type="term" value="C:plasma membrane"/>
    <property type="evidence" value="ECO:0007669"/>
    <property type="project" value="UniProtKB-SubCell"/>
</dbReference>
<dbReference type="InterPro" id="IPR050833">
    <property type="entry name" value="Poly_Biosynth_Transport"/>
</dbReference>
<evidence type="ECO:0000256" key="2">
    <source>
        <dbReference type="ARBA" id="ARBA00022475"/>
    </source>
</evidence>
<feature type="transmembrane region" description="Helical" evidence="6">
    <location>
        <begin position="128"/>
        <end position="149"/>
    </location>
</feature>
<accession>A0A7C9GPM5</accession>
<dbReference type="Proteomes" id="UP000481327">
    <property type="component" value="Unassembled WGS sequence"/>
</dbReference>
<keyword evidence="3 6" id="KW-0812">Transmembrane</keyword>
<feature type="transmembrane region" description="Helical" evidence="6">
    <location>
        <begin position="186"/>
        <end position="208"/>
    </location>
</feature>
<feature type="transmembrane region" description="Helical" evidence="6">
    <location>
        <begin position="49"/>
        <end position="73"/>
    </location>
</feature>
<feature type="transmembrane region" description="Helical" evidence="6">
    <location>
        <begin position="21"/>
        <end position="43"/>
    </location>
</feature>
<feature type="transmembrane region" description="Helical" evidence="6">
    <location>
        <begin position="94"/>
        <end position="116"/>
    </location>
</feature>
<name>A0A7C9GPM5_9SPHN</name>
<keyword evidence="5 6" id="KW-0472">Membrane</keyword>
<comment type="subcellular location">
    <subcellularLocation>
        <location evidence="1">Cell membrane</location>
        <topology evidence="1">Multi-pass membrane protein</topology>
    </subcellularLocation>
</comment>
<dbReference type="PANTHER" id="PTHR30250">
    <property type="entry name" value="PST FAMILY PREDICTED COLANIC ACID TRANSPORTER"/>
    <property type="match status" value="1"/>
</dbReference>
<feature type="transmembrane region" description="Helical" evidence="6">
    <location>
        <begin position="245"/>
        <end position="263"/>
    </location>
</feature>